<dbReference type="InterPro" id="IPR025906">
    <property type="entry name" value="YjfB_motility"/>
</dbReference>
<protein>
    <submittedName>
        <fullName evidence="2">Putative motility protein</fullName>
    </submittedName>
</protein>
<keyword evidence="3" id="KW-1185">Reference proteome</keyword>
<dbReference type="RefSeq" id="WP_420848903.1">
    <property type="nucleotide sequence ID" value="NZ_FMVM01000003.1"/>
</dbReference>
<evidence type="ECO:0000256" key="1">
    <source>
        <dbReference type="SAM" id="MobiDB-lite"/>
    </source>
</evidence>
<evidence type="ECO:0000313" key="2">
    <source>
        <dbReference type="EMBL" id="SCY22507.1"/>
    </source>
</evidence>
<sequence>MMDIAALSMAKSQASLAQAASLQVMSMTKDMAQQQGQQMAEMLKSAQAPHPNLGRSLDISV</sequence>
<dbReference type="Proteomes" id="UP000198538">
    <property type="component" value="Unassembled WGS sequence"/>
</dbReference>
<proteinExistence type="predicted"/>
<gene>
    <name evidence="2" type="ORF">SAMN05720606_103178</name>
</gene>
<dbReference type="Pfam" id="PF14070">
    <property type="entry name" value="YjfB_motility"/>
    <property type="match status" value="1"/>
</dbReference>
<dbReference type="AlphaFoldDB" id="A0A1G5E6H4"/>
<name>A0A1G5E6H4_9BACL</name>
<dbReference type="STRING" id="582692.SAMN05720606_103178"/>
<reference evidence="3" key="1">
    <citation type="submission" date="2016-10" db="EMBL/GenBank/DDBJ databases">
        <authorList>
            <person name="Varghese N."/>
            <person name="Submissions S."/>
        </authorList>
    </citation>
    <scope>NUCLEOTIDE SEQUENCE [LARGE SCALE GENOMIC DNA]</scope>
    <source>
        <strain evidence="3">BL9</strain>
    </source>
</reference>
<feature type="region of interest" description="Disordered" evidence="1">
    <location>
        <begin position="33"/>
        <end position="61"/>
    </location>
</feature>
<dbReference type="EMBL" id="FMVM01000003">
    <property type="protein sequence ID" value="SCY22507.1"/>
    <property type="molecule type" value="Genomic_DNA"/>
</dbReference>
<evidence type="ECO:0000313" key="3">
    <source>
        <dbReference type="Proteomes" id="UP000198538"/>
    </source>
</evidence>
<organism evidence="2 3">
    <name type="scientific">Paenibacillus polysaccharolyticus</name>
    <dbReference type="NCBI Taxonomy" id="582692"/>
    <lineage>
        <taxon>Bacteria</taxon>
        <taxon>Bacillati</taxon>
        <taxon>Bacillota</taxon>
        <taxon>Bacilli</taxon>
        <taxon>Bacillales</taxon>
        <taxon>Paenibacillaceae</taxon>
        <taxon>Paenibacillus</taxon>
    </lineage>
</organism>
<accession>A0A1G5E6H4</accession>